<dbReference type="PANTHER" id="PTHR41339:SF1">
    <property type="entry name" value="SECRETED PROTEIN"/>
    <property type="match status" value="1"/>
</dbReference>
<keyword evidence="3" id="KW-1185">Reference proteome</keyword>
<keyword evidence="1" id="KW-0732">Signal</keyword>
<evidence type="ECO:0008006" key="4">
    <source>
        <dbReference type="Google" id="ProtNLM"/>
    </source>
</evidence>
<organism evidence="2 3">
    <name type="scientific">Flavobacterium ranwuense</name>
    <dbReference type="NCBI Taxonomy" id="2541725"/>
    <lineage>
        <taxon>Bacteria</taxon>
        <taxon>Pseudomonadati</taxon>
        <taxon>Bacteroidota</taxon>
        <taxon>Flavobacteriia</taxon>
        <taxon>Flavobacteriales</taxon>
        <taxon>Flavobacteriaceae</taxon>
        <taxon>Flavobacterium</taxon>
    </lineage>
</organism>
<feature type="signal peptide" evidence="1">
    <location>
        <begin position="1"/>
        <end position="22"/>
    </location>
</feature>
<evidence type="ECO:0000313" key="3">
    <source>
        <dbReference type="Proteomes" id="UP000294685"/>
    </source>
</evidence>
<dbReference type="RefSeq" id="WP_132069479.1">
    <property type="nucleotide sequence ID" value="NZ_SMLH01000001.1"/>
</dbReference>
<protein>
    <recommendedName>
        <fullName evidence="4">Lipoprotein</fullName>
    </recommendedName>
</protein>
<gene>
    <name evidence="2" type="ORF">E0I61_03655</name>
</gene>
<dbReference type="EMBL" id="SMLH01000001">
    <property type="protein sequence ID" value="TDE31813.1"/>
    <property type="molecule type" value="Genomic_DNA"/>
</dbReference>
<comment type="caution">
    <text evidence="2">The sequence shown here is derived from an EMBL/GenBank/DDBJ whole genome shotgun (WGS) entry which is preliminary data.</text>
</comment>
<dbReference type="Proteomes" id="UP000294685">
    <property type="component" value="Unassembled WGS sequence"/>
</dbReference>
<accession>A0ABY2DWL1</accession>
<dbReference type="PROSITE" id="PS51257">
    <property type="entry name" value="PROKAR_LIPOPROTEIN"/>
    <property type="match status" value="1"/>
</dbReference>
<evidence type="ECO:0000256" key="1">
    <source>
        <dbReference type="SAM" id="SignalP"/>
    </source>
</evidence>
<feature type="chain" id="PRO_5047232588" description="Lipoprotein" evidence="1">
    <location>
        <begin position="23"/>
        <end position="403"/>
    </location>
</feature>
<name>A0ABY2DWL1_9FLAO</name>
<reference evidence="2 3" key="1">
    <citation type="submission" date="2019-03" db="EMBL/GenBank/DDBJ databases">
        <title>Novel species of Flavobacterium.</title>
        <authorList>
            <person name="Liu Q."/>
            <person name="Xin Y.-H."/>
        </authorList>
    </citation>
    <scope>NUCLEOTIDE SEQUENCE [LARGE SCALE GENOMIC DNA]</scope>
    <source>
        <strain evidence="2 3">LB2P22</strain>
    </source>
</reference>
<dbReference type="PANTHER" id="PTHR41339">
    <property type="entry name" value="LIPL48"/>
    <property type="match status" value="1"/>
</dbReference>
<proteinExistence type="predicted"/>
<sequence length="403" mass="41893">MKKLVFSLALMSLVFTSCTSSDDDVATTPPTATGEITGDITGTKTYTKGVYTIKGTVRVKNDAILTFEAGSVITADVADGTDALLVEKGGKLNISGTAAEPVVFTEKSKTAGSWGGIIMFGDAPIVSGKAADGSPITTATSEDGTNIVYGGTNAAHNGGSLKYARVEYAGKKILDGNSEMNGFSFYSVGSGTVLENLVSYKGADDGFEFYGGTVSAKNLISYGNTDDSFDWQDGWQGQANTNWYAYQTGAGNFGMEIEAKSVNNTFFPKVSNITLRRAAGTATEAGNPLEIDAIQFKKEGNGEYTNVVISGYTNTATSGTTTINAVAVRIQDANTNTNQVATGKIKMLNVKIADTNTAQWGAGTAFTVSFLPANFTTSTTASGAVLTPGAWAIVDGVNLLGNL</sequence>
<evidence type="ECO:0000313" key="2">
    <source>
        <dbReference type="EMBL" id="TDE31813.1"/>
    </source>
</evidence>